<comment type="similarity">
    <text evidence="1">Belongs to the leucine-binding protein family.</text>
</comment>
<evidence type="ECO:0000313" key="5">
    <source>
        <dbReference type="Proteomes" id="UP000502041"/>
    </source>
</evidence>
<feature type="domain" description="Leucine-binding protein" evidence="3">
    <location>
        <begin position="66"/>
        <end position="417"/>
    </location>
</feature>
<dbReference type="InterPro" id="IPR051010">
    <property type="entry name" value="BCAA_transport"/>
</dbReference>
<evidence type="ECO:0000259" key="3">
    <source>
        <dbReference type="Pfam" id="PF13458"/>
    </source>
</evidence>
<dbReference type="SUPFAM" id="SSF53822">
    <property type="entry name" value="Periplasmic binding protein-like I"/>
    <property type="match status" value="1"/>
</dbReference>
<name>A0A6H2HBQ9_9BURK</name>
<evidence type="ECO:0000313" key="4">
    <source>
        <dbReference type="EMBL" id="QJC56906.1"/>
    </source>
</evidence>
<keyword evidence="2" id="KW-0732">Signal</keyword>
<dbReference type="AlphaFoldDB" id="A0A6H2HBQ9"/>
<dbReference type="KEGG" id="pvac:HC248_02217"/>
<dbReference type="EMBL" id="CP051461">
    <property type="protein sequence ID" value="QJC56906.1"/>
    <property type="molecule type" value="Genomic_DNA"/>
</dbReference>
<dbReference type="PANTHER" id="PTHR30483">
    <property type="entry name" value="LEUCINE-SPECIFIC-BINDING PROTEIN"/>
    <property type="match status" value="1"/>
</dbReference>
<gene>
    <name evidence="4" type="primary">livK</name>
    <name evidence="4" type="ORF">HC248_02217</name>
</gene>
<dbReference type="Proteomes" id="UP000502041">
    <property type="component" value="Chromosome"/>
</dbReference>
<reference evidence="4 5" key="1">
    <citation type="submission" date="2020-04" db="EMBL/GenBank/DDBJ databases">
        <title>Complete genome of a Psychrophilic, Marine, Gas Vacuolate Bacterium Polaromonas vacuolata KCTC 22033T.</title>
        <authorList>
            <person name="Hwang K."/>
            <person name="Kim K.M."/>
        </authorList>
    </citation>
    <scope>NUCLEOTIDE SEQUENCE [LARGE SCALE GENOMIC DNA]</scope>
    <source>
        <strain evidence="4 5">KCTC 22033</strain>
    </source>
</reference>
<organism evidence="4 5">
    <name type="scientific">Polaromonas vacuolata</name>
    <dbReference type="NCBI Taxonomy" id="37448"/>
    <lineage>
        <taxon>Bacteria</taxon>
        <taxon>Pseudomonadati</taxon>
        <taxon>Pseudomonadota</taxon>
        <taxon>Betaproteobacteria</taxon>
        <taxon>Burkholderiales</taxon>
        <taxon>Comamonadaceae</taxon>
        <taxon>Polaromonas</taxon>
    </lineage>
</organism>
<evidence type="ECO:0000256" key="1">
    <source>
        <dbReference type="ARBA" id="ARBA00010062"/>
    </source>
</evidence>
<sequence>MYIFSDGLLKQVLAGLTKGLRKPFISRLRHPSIHHFMPASVAVFLFGLVVNIAAAQNAPAVVARPPLRIALIESMSGPFANTGEAVFKNLVWASERINARGGVLLPDGARNLVVERYDSKGQNEEALVALRSAIDDGIHVVAQGNSSATALVLIDAINKHNQREPSKRVIFLNYAAVDPALTNEKCSYWHFRFDAHADMRMAALMDVLKDDKSLKNIYLIGQDYSFGQAVLRQARSELAALRPDVKIVGDELHAMGRVKDFIPYAVKIKASGAQAVLTGNWGNDLTLLIKAAREVGYEGKFYTFYGNALGAPAAIGNAGVGKVLAVAEWFPNVAGAQSQAFYQSFRQRFPKPEDDYVHMRMQLMIEALAQSVEKAGSLEAGAIAAQMERAVVSLAGRQGTMRASDHQFQQPLEVALMGKQGAPGIAFDVEGSGYGFAVVKSIPASRAEQASSCKMIRP</sequence>
<protein>
    <submittedName>
        <fullName evidence="4">Leucine-specific-binding protein</fullName>
    </submittedName>
</protein>
<dbReference type="InterPro" id="IPR028082">
    <property type="entry name" value="Peripla_BP_I"/>
</dbReference>
<dbReference type="Gene3D" id="3.40.50.2300">
    <property type="match status" value="2"/>
</dbReference>
<dbReference type="PANTHER" id="PTHR30483:SF6">
    <property type="entry name" value="PERIPLASMIC BINDING PROTEIN OF ABC TRANSPORTER FOR NATURAL AMINO ACIDS"/>
    <property type="match status" value="1"/>
</dbReference>
<keyword evidence="5" id="KW-1185">Reference proteome</keyword>
<dbReference type="Pfam" id="PF13458">
    <property type="entry name" value="Peripla_BP_6"/>
    <property type="match status" value="1"/>
</dbReference>
<dbReference type="InterPro" id="IPR028081">
    <property type="entry name" value="Leu-bd"/>
</dbReference>
<dbReference type="CDD" id="cd06329">
    <property type="entry name" value="PBP1_SBP-like"/>
    <property type="match status" value="1"/>
</dbReference>
<evidence type="ECO:0000256" key="2">
    <source>
        <dbReference type="ARBA" id="ARBA00022729"/>
    </source>
</evidence>
<accession>A0A6H2HBQ9</accession>
<proteinExistence type="inferred from homology"/>